<proteinExistence type="predicted"/>
<feature type="region of interest" description="Disordered" evidence="1">
    <location>
        <begin position="100"/>
        <end position="130"/>
    </location>
</feature>
<organism evidence="2 4">
    <name type="scientific">Solanum tuberosum</name>
    <name type="common">Potato</name>
    <dbReference type="NCBI Taxonomy" id="4113"/>
    <lineage>
        <taxon>Eukaryota</taxon>
        <taxon>Viridiplantae</taxon>
        <taxon>Streptophyta</taxon>
        <taxon>Embryophyta</taxon>
        <taxon>Tracheophyta</taxon>
        <taxon>Spermatophyta</taxon>
        <taxon>Magnoliopsida</taxon>
        <taxon>eudicotyledons</taxon>
        <taxon>Gunneridae</taxon>
        <taxon>Pentapetalae</taxon>
        <taxon>asterids</taxon>
        <taxon>lamiids</taxon>
        <taxon>Solanales</taxon>
        <taxon>Solanaceae</taxon>
        <taxon>Solanoideae</taxon>
        <taxon>Solaneae</taxon>
        <taxon>Solanum</taxon>
    </lineage>
</organism>
<gene>
    <name evidence="3" type="ORF">KY290_008868</name>
    <name evidence="2" type="ORF">KY290_029676</name>
</gene>
<reference evidence="2 4" key="1">
    <citation type="journal article" date="2021" name="bioRxiv">
        <title>Chromosome-scale and haplotype-resolved genome assembly of a tetraploid potato cultivar.</title>
        <authorList>
            <person name="Sun H."/>
            <person name="Jiao W.-B."/>
            <person name="Krause K."/>
            <person name="Campoy J.A."/>
            <person name="Goel M."/>
            <person name="Folz-Donahue K."/>
            <person name="Kukat C."/>
            <person name="Huettel B."/>
            <person name="Schneeberger K."/>
        </authorList>
    </citation>
    <scope>NUCLEOTIDE SEQUENCE [LARGE SCALE GENOMIC DNA]</scope>
    <source>
        <strain evidence="2">SolTubOtavaFocal</strain>
        <tissue evidence="2">Leaves</tissue>
    </source>
</reference>
<accession>A0ABQ7UN32</accession>
<sequence length="130" mass="15323">MGPGLMLRVVRQSRDKNDLVPEQNFHIYRGKTRIRDYIEAPPTPFFFLPSSRSAHWKVRSTERFHPPRNIVEQPKGDDIPCGKSRPLGYRGRLENIGYRVHQSKSQKRDSYAIHSSSMNQLKSIHRRRRN</sequence>
<evidence type="ECO:0000256" key="1">
    <source>
        <dbReference type="SAM" id="MobiDB-lite"/>
    </source>
</evidence>
<dbReference type="Proteomes" id="UP000826656">
    <property type="component" value="Unassembled WGS sequence"/>
</dbReference>
<dbReference type="EMBL" id="JAIVGD010000019">
    <property type="protein sequence ID" value="KAH0750444.1"/>
    <property type="molecule type" value="Genomic_DNA"/>
</dbReference>
<name>A0ABQ7UN32_SOLTU</name>
<comment type="caution">
    <text evidence="2">The sequence shown here is derived from an EMBL/GenBank/DDBJ whole genome shotgun (WGS) entry which is preliminary data.</text>
</comment>
<evidence type="ECO:0000313" key="3">
    <source>
        <dbReference type="EMBL" id="KAH0777457.1"/>
    </source>
</evidence>
<feature type="compositionally biased region" description="Polar residues" evidence="1">
    <location>
        <begin position="113"/>
        <end position="122"/>
    </location>
</feature>
<protein>
    <submittedName>
        <fullName evidence="2">Uncharacterized protein</fullName>
    </submittedName>
</protein>
<dbReference type="EMBL" id="JAIVGD010000003">
    <property type="protein sequence ID" value="KAH0777457.1"/>
    <property type="molecule type" value="Genomic_DNA"/>
</dbReference>
<evidence type="ECO:0000313" key="2">
    <source>
        <dbReference type="EMBL" id="KAH0750444.1"/>
    </source>
</evidence>
<keyword evidence="4" id="KW-1185">Reference proteome</keyword>
<evidence type="ECO:0000313" key="4">
    <source>
        <dbReference type="Proteomes" id="UP000826656"/>
    </source>
</evidence>